<reference evidence="2 3" key="1">
    <citation type="submission" date="2019-02" db="EMBL/GenBank/DDBJ databases">
        <title>Deep-cultivation of Planctomycetes and their phenomic and genomic characterization uncovers novel biology.</title>
        <authorList>
            <person name="Wiegand S."/>
            <person name="Jogler M."/>
            <person name="Boedeker C."/>
            <person name="Pinto D."/>
            <person name="Vollmers J."/>
            <person name="Rivas-Marin E."/>
            <person name="Kohn T."/>
            <person name="Peeters S.H."/>
            <person name="Heuer A."/>
            <person name="Rast P."/>
            <person name="Oberbeckmann S."/>
            <person name="Bunk B."/>
            <person name="Jeske O."/>
            <person name="Meyerdierks A."/>
            <person name="Storesund J.E."/>
            <person name="Kallscheuer N."/>
            <person name="Luecker S."/>
            <person name="Lage O.M."/>
            <person name="Pohl T."/>
            <person name="Merkel B.J."/>
            <person name="Hornburger P."/>
            <person name="Mueller R.-W."/>
            <person name="Bruemmer F."/>
            <person name="Labrenz M."/>
            <person name="Spormann A.M."/>
            <person name="Op den Camp H."/>
            <person name="Overmann J."/>
            <person name="Amann R."/>
            <person name="Jetten M.S.M."/>
            <person name="Mascher T."/>
            <person name="Medema M.H."/>
            <person name="Devos D.P."/>
            <person name="Kaster A.-K."/>
            <person name="Ovreas L."/>
            <person name="Rohde M."/>
            <person name="Galperin M.Y."/>
            <person name="Jogler C."/>
        </authorList>
    </citation>
    <scope>NUCLEOTIDE SEQUENCE [LARGE SCALE GENOMIC DNA]</scope>
    <source>
        <strain evidence="2 3">ElP</strain>
    </source>
</reference>
<accession>A0A518H0Z8</accession>
<dbReference type="AlphaFoldDB" id="A0A518H0Z8"/>
<protein>
    <submittedName>
        <fullName evidence="2">Uncharacterized protein</fullName>
    </submittedName>
</protein>
<keyword evidence="3" id="KW-1185">Reference proteome</keyword>
<evidence type="ECO:0000313" key="3">
    <source>
        <dbReference type="Proteomes" id="UP000317835"/>
    </source>
</evidence>
<sequence>MNDQELGRIMLEALRDSRSPTHMEDLVAVARGNGVDAWPQITRVADELHRRGYVEQFEPSEQAILARISDSGRSALESGGPEIDHRESVGG</sequence>
<evidence type="ECO:0000256" key="1">
    <source>
        <dbReference type="SAM" id="MobiDB-lite"/>
    </source>
</evidence>
<name>A0A518H0Z8_9BACT</name>
<dbReference type="KEGG" id="tpla:ElP_24190"/>
<dbReference type="Proteomes" id="UP000317835">
    <property type="component" value="Chromosome"/>
</dbReference>
<proteinExistence type="predicted"/>
<dbReference type="EMBL" id="CP036426">
    <property type="protein sequence ID" value="QDV34529.1"/>
    <property type="molecule type" value="Genomic_DNA"/>
</dbReference>
<organism evidence="2 3">
    <name type="scientific">Tautonia plasticadhaerens</name>
    <dbReference type="NCBI Taxonomy" id="2527974"/>
    <lineage>
        <taxon>Bacteria</taxon>
        <taxon>Pseudomonadati</taxon>
        <taxon>Planctomycetota</taxon>
        <taxon>Planctomycetia</taxon>
        <taxon>Isosphaerales</taxon>
        <taxon>Isosphaeraceae</taxon>
        <taxon>Tautonia</taxon>
    </lineage>
</organism>
<feature type="compositionally biased region" description="Basic and acidic residues" evidence="1">
    <location>
        <begin position="82"/>
        <end position="91"/>
    </location>
</feature>
<dbReference type="RefSeq" id="WP_145269484.1">
    <property type="nucleotide sequence ID" value="NZ_CP036426.1"/>
</dbReference>
<evidence type="ECO:0000313" key="2">
    <source>
        <dbReference type="EMBL" id="QDV34529.1"/>
    </source>
</evidence>
<feature type="region of interest" description="Disordered" evidence="1">
    <location>
        <begin position="70"/>
        <end position="91"/>
    </location>
</feature>
<gene>
    <name evidence="2" type="ORF">ElP_24190</name>
</gene>